<gene>
    <name evidence="2" type="ORF">RIF29_24355</name>
</gene>
<comment type="caution">
    <text evidence="2">The sequence shown here is derived from an EMBL/GenBank/DDBJ whole genome shotgun (WGS) entry which is preliminary data.</text>
</comment>
<accession>A0AAN9ELU6</accession>
<evidence type="ECO:0000313" key="3">
    <source>
        <dbReference type="Proteomes" id="UP001372338"/>
    </source>
</evidence>
<feature type="domain" description="Reverse transcriptase zinc-binding" evidence="1">
    <location>
        <begin position="33"/>
        <end position="74"/>
    </location>
</feature>
<keyword evidence="3" id="KW-1185">Reference proteome</keyword>
<dbReference type="Pfam" id="PF13966">
    <property type="entry name" value="zf-RVT"/>
    <property type="match status" value="1"/>
</dbReference>
<name>A0AAN9ELU6_CROPI</name>
<proteinExistence type="predicted"/>
<sequence>MMPCVIIYHKYWNSPVMCGNGEESVPHNRAYMIPTCDNIQHKGVQIDPSCKLCGGADEFVSHLFVTCPVVVQVWTWFNSWLNLSAPIDNSVHDIFMHRHVATFREESFSASMVLVFG</sequence>
<dbReference type="AlphaFoldDB" id="A0AAN9ELU6"/>
<evidence type="ECO:0000259" key="1">
    <source>
        <dbReference type="Pfam" id="PF13966"/>
    </source>
</evidence>
<reference evidence="2 3" key="1">
    <citation type="submission" date="2024-01" db="EMBL/GenBank/DDBJ databases">
        <title>The genomes of 5 underutilized Papilionoideae crops provide insights into root nodulation and disease resistanc.</title>
        <authorList>
            <person name="Yuan L."/>
        </authorList>
    </citation>
    <scope>NUCLEOTIDE SEQUENCE [LARGE SCALE GENOMIC DNA]</scope>
    <source>
        <strain evidence="2">ZHUSHIDOU_FW_LH</strain>
        <tissue evidence="2">Leaf</tissue>
    </source>
</reference>
<protein>
    <recommendedName>
        <fullName evidence="1">Reverse transcriptase zinc-binding domain-containing protein</fullName>
    </recommendedName>
</protein>
<evidence type="ECO:0000313" key="2">
    <source>
        <dbReference type="EMBL" id="KAK7258770.1"/>
    </source>
</evidence>
<dbReference type="Proteomes" id="UP001372338">
    <property type="component" value="Unassembled WGS sequence"/>
</dbReference>
<dbReference type="InterPro" id="IPR026960">
    <property type="entry name" value="RVT-Znf"/>
</dbReference>
<organism evidence="2 3">
    <name type="scientific">Crotalaria pallida</name>
    <name type="common">Smooth rattlebox</name>
    <name type="synonym">Crotalaria striata</name>
    <dbReference type="NCBI Taxonomy" id="3830"/>
    <lineage>
        <taxon>Eukaryota</taxon>
        <taxon>Viridiplantae</taxon>
        <taxon>Streptophyta</taxon>
        <taxon>Embryophyta</taxon>
        <taxon>Tracheophyta</taxon>
        <taxon>Spermatophyta</taxon>
        <taxon>Magnoliopsida</taxon>
        <taxon>eudicotyledons</taxon>
        <taxon>Gunneridae</taxon>
        <taxon>Pentapetalae</taxon>
        <taxon>rosids</taxon>
        <taxon>fabids</taxon>
        <taxon>Fabales</taxon>
        <taxon>Fabaceae</taxon>
        <taxon>Papilionoideae</taxon>
        <taxon>50 kb inversion clade</taxon>
        <taxon>genistoids sensu lato</taxon>
        <taxon>core genistoids</taxon>
        <taxon>Crotalarieae</taxon>
        <taxon>Crotalaria</taxon>
    </lineage>
</organism>
<dbReference type="EMBL" id="JAYWIO010000005">
    <property type="protein sequence ID" value="KAK7258770.1"/>
    <property type="molecule type" value="Genomic_DNA"/>
</dbReference>